<dbReference type="CDD" id="cd00635">
    <property type="entry name" value="PLPDE_III_YBL036c_like"/>
    <property type="match status" value="1"/>
</dbReference>
<dbReference type="NCBIfam" id="TIGR00044">
    <property type="entry name" value="YggS family pyridoxal phosphate-dependent enzyme"/>
    <property type="match status" value="1"/>
</dbReference>
<evidence type="ECO:0000259" key="5">
    <source>
        <dbReference type="Pfam" id="PF01168"/>
    </source>
</evidence>
<dbReference type="GO" id="GO:0030170">
    <property type="term" value="F:pyridoxal phosphate binding"/>
    <property type="evidence" value="ECO:0007669"/>
    <property type="project" value="UniProtKB-UniRule"/>
</dbReference>
<evidence type="ECO:0000256" key="2">
    <source>
        <dbReference type="HAMAP-Rule" id="MF_02087"/>
    </source>
</evidence>
<keyword evidence="7" id="KW-1185">Reference proteome</keyword>
<evidence type="ECO:0000313" key="7">
    <source>
        <dbReference type="Proteomes" id="UP000029067"/>
    </source>
</evidence>
<protein>
    <recommendedName>
        <fullName evidence="2">Pyridoxal phosphate homeostasis protein</fullName>
        <shortName evidence="2">PLP homeostasis protein</shortName>
    </recommendedName>
</protein>
<dbReference type="RefSeq" id="WP_033516505.1">
    <property type="nucleotide sequence ID" value="NZ_JGYV01000029.1"/>
</dbReference>
<dbReference type="InterPro" id="IPR029066">
    <property type="entry name" value="PLP-binding_barrel"/>
</dbReference>
<comment type="similarity">
    <text evidence="2 4">Belongs to the pyridoxal phosphate-binding protein YggS/PROSC family.</text>
</comment>
<dbReference type="Gene3D" id="3.20.20.10">
    <property type="entry name" value="Alanine racemase"/>
    <property type="match status" value="1"/>
</dbReference>
<dbReference type="PANTHER" id="PTHR10146:SF14">
    <property type="entry name" value="PYRIDOXAL PHOSPHATE HOMEOSTASIS PROTEIN"/>
    <property type="match status" value="1"/>
</dbReference>
<evidence type="ECO:0000256" key="4">
    <source>
        <dbReference type="RuleBase" id="RU004514"/>
    </source>
</evidence>
<reference evidence="6 7" key="1">
    <citation type="submission" date="2014-03" db="EMBL/GenBank/DDBJ databases">
        <title>Genomics of Bifidobacteria.</title>
        <authorList>
            <person name="Ventura M."/>
            <person name="Milani C."/>
            <person name="Lugli G.A."/>
        </authorList>
    </citation>
    <scope>NUCLEOTIDE SEQUENCE [LARGE SCALE GENOMIC DNA]</scope>
    <source>
        <strain evidence="6 7">LMG 10738</strain>
    </source>
</reference>
<comment type="caution">
    <text evidence="6">The sequence shown here is derived from an EMBL/GenBank/DDBJ whole genome shotgun (WGS) entry which is preliminary data.</text>
</comment>
<dbReference type="AlphaFoldDB" id="A0A087AIH6"/>
<accession>A0A087AIH6</accession>
<dbReference type="PANTHER" id="PTHR10146">
    <property type="entry name" value="PROLINE SYNTHETASE CO-TRANSCRIBED BACTERIAL HOMOLOG PROTEIN"/>
    <property type="match status" value="1"/>
</dbReference>
<comment type="function">
    <text evidence="2">Pyridoxal 5'-phosphate (PLP)-binding protein, which is involved in PLP homeostasis.</text>
</comment>
<proteinExistence type="inferred from homology"/>
<evidence type="ECO:0000256" key="3">
    <source>
        <dbReference type="PIRSR" id="PIRSR004848-1"/>
    </source>
</evidence>
<name>A0A087AIH6_9BIFI</name>
<dbReference type="EMBL" id="JGYV01000029">
    <property type="protein sequence ID" value="KFI58576.1"/>
    <property type="molecule type" value="Genomic_DNA"/>
</dbReference>
<organism evidence="6 7">
    <name type="scientific">Bifidobacterium cuniculi</name>
    <dbReference type="NCBI Taxonomy" id="1688"/>
    <lineage>
        <taxon>Bacteria</taxon>
        <taxon>Bacillati</taxon>
        <taxon>Actinomycetota</taxon>
        <taxon>Actinomycetes</taxon>
        <taxon>Bifidobacteriales</taxon>
        <taxon>Bifidobacteriaceae</taxon>
        <taxon>Bifidobacterium</taxon>
    </lineage>
</organism>
<dbReference type="OrthoDB" id="9804072at2"/>
<dbReference type="InterPro" id="IPR011078">
    <property type="entry name" value="PyrdxlP_homeostasis"/>
</dbReference>
<dbReference type="InterPro" id="IPR001608">
    <property type="entry name" value="Ala_racemase_N"/>
</dbReference>
<evidence type="ECO:0000256" key="1">
    <source>
        <dbReference type="ARBA" id="ARBA00022898"/>
    </source>
</evidence>
<dbReference type="HAMAP" id="MF_02087">
    <property type="entry name" value="PLP_homeostasis"/>
    <property type="match status" value="1"/>
</dbReference>
<keyword evidence="1 2" id="KW-0663">Pyridoxal phosphate</keyword>
<dbReference type="STRING" id="1688.BCUN_1754"/>
<dbReference type="Pfam" id="PF01168">
    <property type="entry name" value="Ala_racemase_N"/>
    <property type="match status" value="1"/>
</dbReference>
<gene>
    <name evidence="6" type="ORF">BCUN_1754</name>
</gene>
<sequence>MTAYMEHKDLANESIDEARARSIADGVHRVLDDVARAEEQAGRPAGSVQVLAASKTRDVGEIMAAVDAGIRLLGENRPQEIVAKIDGLRAQGAQRGLVIGASDLETAEGADDPEALNRLPLHLIGQLQSNKIGKVLPDADVIESVATLDLAEKIARRMAVRGRTMGVLIEVNESGEDSKSGIAPDEALDLALAVAALDGVEVQGFMTVGANVDDEATVRAGFAHLRGLRDAALAAGVASARELSMGMTGDKEWAIAEGATIVRIGTGIFGERDFK</sequence>
<dbReference type="SUPFAM" id="SSF51419">
    <property type="entry name" value="PLP-binding barrel"/>
    <property type="match status" value="1"/>
</dbReference>
<dbReference type="eggNOG" id="COG0325">
    <property type="taxonomic scope" value="Bacteria"/>
</dbReference>
<dbReference type="PIRSF" id="PIRSF004848">
    <property type="entry name" value="YBL036c_PLPDEIII"/>
    <property type="match status" value="1"/>
</dbReference>
<dbReference type="Proteomes" id="UP000029067">
    <property type="component" value="Unassembled WGS sequence"/>
</dbReference>
<comment type="cofactor">
    <cofactor evidence="3">
        <name>pyridoxal 5'-phosphate</name>
        <dbReference type="ChEBI" id="CHEBI:597326"/>
    </cofactor>
</comment>
<feature type="domain" description="Alanine racemase N-terminal" evidence="5">
    <location>
        <begin position="50"/>
        <end position="272"/>
    </location>
</feature>
<feature type="modified residue" description="N6-(pyridoxal phosphate)lysine" evidence="2 3">
    <location>
        <position position="55"/>
    </location>
</feature>
<evidence type="ECO:0000313" key="6">
    <source>
        <dbReference type="EMBL" id="KFI58576.1"/>
    </source>
</evidence>